<gene>
    <name evidence="7" type="ORF">BHQ10_002545</name>
</gene>
<evidence type="ECO:0000313" key="8">
    <source>
        <dbReference type="Proteomes" id="UP000249363"/>
    </source>
</evidence>
<accession>A0A364KSL8</accession>
<evidence type="ECO:0000256" key="5">
    <source>
        <dbReference type="ARBA" id="ARBA00023295"/>
    </source>
</evidence>
<organism evidence="7 8">
    <name type="scientific">Talaromyces amestolkiae</name>
    <dbReference type="NCBI Taxonomy" id="1196081"/>
    <lineage>
        <taxon>Eukaryota</taxon>
        <taxon>Fungi</taxon>
        <taxon>Dikarya</taxon>
        <taxon>Ascomycota</taxon>
        <taxon>Pezizomycotina</taxon>
        <taxon>Eurotiomycetes</taxon>
        <taxon>Eurotiomycetidae</taxon>
        <taxon>Eurotiales</taxon>
        <taxon>Trichocomaceae</taxon>
        <taxon>Talaromyces</taxon>
        <taxon>Talaromyces sect. Talaromyces</taxon>
    </lineage>
</organism>
<dbReference type="AlphaFoldDB" id="A0A364KSL8"/>
<dbReference type="Pfam" id="PF00251">
    <property type="entry name" value="Glyco_hydro_32N"/>
    <property type="match status" value="1"/>
</dbReference>
<keyword evidence="8" id="KW-1185">Reference proteome</keyword>
<keyword evidence="4" id="KW-0378">Hydrolase</keyword>
<dbReference type="CDD" id="cd08995">
    <property type="entry name" value="GH32_EcAec43-like"/>
    <property type="match status" value="1"/>
</dbReference>
<dbReference type="GeneID" id="63791762"/>
<keyword evidence="5" id="KW-0326">Glycosidase</keyword>
<dbReference type="RefSeq" id="XP_040731050.1">
    <property type="nucleotide sequence ID" value="XM_040874703.1"/>
</dbReference>
<dbReference type="InterPro" id="IPR001362">
    <property type="entry name" value="Glyco_hydro_32"/>
</dbReference>
<dbReference type="SUPFAM" id="SSF75005">
    <property type="entry name" value="Arabinanase/levansucrase/invertase"/>
    <property type="match status" value="1"/>
</dbReference>
<dbReference type="PANTHER" id="PTHR43101">
    <property type="entry name" value="BETA-FRUCTOSIDASE"/>
    <property type="match status" value="1"/>
</dbReference>
<reference evidence="7 8" key="1">
    <citation type="journal article" date="2017" name="Biotechnol. Biofuels">
        <title>Differential beta-glucosidase expression as a function of carbon source availability in Talaromyces amestolkiae: a genomic and proteomic approach.</title>
        <authorList>
            <person name="de Eugenio L.I."/>
            <person name="Mendez-Liter J.A."/>
            <person name="Nieto-Dominguez M."/>
            <person name="Alonso L."/>
            <person name="Gil-Munoz J."/>
            <person name="Barriuso J."/>
            <person name="Prieto A."/>
            <person name="Martinez M.J."/>
        </authorList>
    </citation>
    <scope>NUCLEOTIDE SEQUENCE [LARGE SCALE GENOMIC DNA]</scope>
    <source>
        <strain evidence="7 8">CIB</strain>
    </source>
</reference>
<dbReference type="InterPro" id="IPR023296">
    <property type="entry name" value="Glyco_hydro_beta-prop_sf"/>
</dbReference>
<dbReference type="STRING" id="1196081.A0A364KSL8"/>
<comment type="similarity">
    <text evidence="1">Belongs to the glycosyl hydrolase 32 family.</text>
</comment>
<dbReference type="Gene3D" id="2.115.10.20">
    <property type="entry name" value="Glycosyl hydrolase domain, family 43"/>
    <property type="match status" value="1"/>
</dbReference>
<evidence type="ECO:0000313" key="7">
    <source>
        <dbReference type="EMBL" id="RAO66533.1"/>
    </source>
</evidence>
<name>A0A364KSL8_TALAM</name>
<sequence length="504" mass="56746">MSAISLTASFSRPTGYAAAGDTIPFLQDDTYHLFQLSSPPDTLYHPPRVRCTWTRQRSQDLIQWKRDEMPVISPGQAKTDFDSDGSWTGSAVLGPDGHMHIFYTGYNLLENGKQVILHAKSTDRQGTQFTKPEAPICIESGSLEQYEATDFRDPYVFFHEPESQYWMLVATRLAKGPYWTRGCVALLTSKDLKAWTVASQPLHSPNNIFCPECPELFTLGNGKWYLLYSRFSAPHPGTLYMIADNPRGPFHLPRDCSGGVIDGRRWYAAKSCARAGDPSKRIAFGWVHDYVEADSKWLWGGSTTQPREYSARMDGTLQCSVLPEIEKRLQEAGTMFNDHSKQLILNGPGTTVAKAVSTPQCDFYLTFALPKAEANSFGLMLDYDDDMRGYRISFQHVASQYYSVTLVCDMPPFDDFWADLTSHSIPKLVDGPELVRHGAVRLDQPMTLIRSGDIIEFFVGGKVITYRLPQRSKTSAKMKNSVGLFVEDGEIEFNLLRCVPVRYL</sequence>
<feature type="domain" description="Glycosyl hydrolase family 32 N-terminal" evidence="6">
    <location>
        <begin position="26"/>
        <end position="311"/>
    </location>
</feature>
<dbReference type="GO" id="GO:0004564">
    <property type="term" value="F:beta-fructofuranosidase activity"/>
    <property type="evidence" value="ECO:0007669"/>
    <property type="project" value="UniProtKB-EC"/>
</dbReference>
<evidence type="ECO:0000259" key="6">
    <source>
        <dbReference type="Pfam" id="PF00251"/>
    </source>
</evidence>
<dbReference type="PANTHER" id="PTHR43101:SF1">
    <property type="entry name" value="BETA-FRUCTOSIDASE"/>
    <property type="match status" value="1"/>
</dbReference>
<keyword evidence="3" id="KW-0732">Signal</keyword>
<evidence type="ECO:0000256" key="3">
    <source>
        <dbReference type="ARBA" id="ARBA00022729"/>
    </source>
</evidence>
<proteinExistence type="inferred from homology"/>
<dbReference type="EC" id="3.2.1.26" evidence="2"/>
<evidence type="ECO:0000256" key="1">
    <source>
        <dbReference type="ARBA" id="ARBA00009902"/>
    </source>
</evidence>
<dbReference type="OrthoDB" id="202537at2759"/>
<dbReference type="Proteomes" id="UP000249363">
    <property type="component" value="Unassembled WGS sequence"/>
</dbReference>
<evidence type="ECO:0000256" key="4">
    <source>
        <dbReference type="ARBA" id="ARBA00022801"/>
    </source>
</evidence>
<protein>
    <recommendedName>
        <fullName evidence="2">beta-fructofuranosidase</fullName>
        <ecNumber evidence="2">3.2.1.26</ecNumber>
    </recommendedName>
</protein>
<evidence type="ECO:0000256" key="2">
    <source>
        <dbReference type="ARBA" id="ARBA00012758"/>
    </source>
</evidence>
<dbReference type="InterPro" id="IPR051214">
    <property type="entry name" value="GH32_Enzymes"/>
</dbReference>
<dbReference type="EMBL" id="MIKG01000003">
    <property type="protein sequence ID" value="RAO66533.1"/>
    <property type="molecule type" value="Genomic_DNA"/>
</dbReference>
<comment type="caution">
    <text evidence="7">The sequence shown here is derived from an EMBL/GenBank/DDBJ whole genome shotgun (WGS) entry which is preliminary data.</text>
</comment>
<dbReference type="InterPro" id="IPR013148">
    <property type="entry name" value="Glyco_hydro_32_N"/>
</dbReference>
<dbReference type="GO" id="GO:0005975">
    <property type="term" value="P:carbohydrate metabolic process"/>
    <property type="evidence" value="ECO:0007669"/>
    <property type="project" value="InterPro"/>
</dbReference>
<dbReference type="SMART" id="SM00640">
    <property type="entry name" value="Glyco_32"/>
    <property type="match status" value="1"/>
</dbReference>